<dbReference type="PROSITE" id="PS50110">
    <property type="entry name" value="RESPONSE_REGULATORY"/>
    <property type="match status" value="1"/>
</dbReference>
<dbReference type="InterPro" id="IPR050595">
    <property type="entry name" value="Bact_response_regulator"/>
</dbReference>
<dbReference type="PANTHER" id="PTHR44591">
    <property type="entry name" value="STRESS RESPONSE REGULATOR PROTEIN 1"/>
    <property type="match status" value="1"/>
</dbReference>
<dbReference type="PANTHER" id="PTHR44591:SF3">
    <property type="entry name" value="RESPONSE REGULATORY DOMAIN-CONTAINING PROTEIN"/>
    <property type="match status" value="1"/>
</dbReference>
<organism evidence="6 7">
    <name type="scientific">Aquamicrobium aerolatum DSM 21857</name>
    <dbReference type="NCBI Taxonomy" id="1121003"/>
    <lineage>
        <taxon>Bacteria</taxon>
        <taxon>Pseudomonadati</taxon>
        <taxon>Pseudomonadota</taxon>
        <taxon>Alphaproteobacteria</taxon>
        <taxon>Hyphomicrobiales</taxon>
        <taxon>Phyllobacteriaceae</taxon>
        <taxon>Aerobium</taxon>
    </lineage>
</organism>
<keyword evidence="3" id="KW-0804">Transcription</keyword>
<feature type="domain" description="Response regulatory" evidence="5">
    <location>
        <begin position="8"/>
        <end position="125"/>
    </location>
</feature>
<evidence type="ECO:0000256" key="2">
    <source>
        <dbReference type="ARBA" id="ARBA00023015"/>
    </source>
</evidence>
<accession>A0A1I3J2N7</accession>
<evidence type="ECO:0000259" key="5">
    <source>
        <dbReference type="PROSITE" id="PS50110"/>
    </source>
</evidence>
<dbReference type="Proteomes" id="UP000242763">
    <property type="component" value="Unassembled WGS sequence"/>
</dbReference>
<dbReference type="STRING" id="1121003.SAMN03080618_00762"/>
<sequence>MSLLAQLRILVVDDTTTSRLLVREALETIGFRNIQIAADGEQAMKMMMTQPSHLIISDMNMPKMNGLQLLHAIRTYKPTARTPFMILTGSPDRAVLDEGRKLGLNNYLTKPFSTDQLRRALEAIVGKLH</sequence>
<evidence type="ECO:0000313" key="7">
    <source>
        <dbReference type="Proteomes" id="UP000242763"/>
    </source>
</evidence>
<dbReference type="SUPFAM" id="SSF52172">
    <property type="entry name" value="CheY-like"/>
    <property type="match status" value="1"/>
</dbReference>
<keyword evidence="2" id="KW-0805">Transcription regulation</keyword>
<name>A0A1I3J2N7_9HYPH</name>
<dbReference type="OrthoDB" id="9786548at2"/>
<protein>
    <submittedName>
        <fullName evidence="6">Two-component system, chemotaxis family, response regulator CheY</fullName>
    </submittedName>
</protein>
<dbReference type="EMBL" id="FORF01000003">
    <property type="protein sequence ID" value="SFI54419.1"/>
    <property type="molecule type" value="Genomic_DNA"/>
</dbReference>
<feature type="modified residue" description="4-aspartylphosphate" evidence="4">
    <location>
        <position position="58"/>
    </location>
</feature>
<dbReference type="AlphaFoldDB" id="A0A1I3J2N7"/>
<dbReference type="SMART" id="SM00448">
    <property type="entry name" value="REC"/>
    <property type="match status" value="1"/>
</dbReference>
<evidence type="ECO:0000256" key="4">
    <source>
        <dbReference type="PROSITE-ProRule" id="PRU00169"/>
    </source>
</evidence>
<dbReference type="GO" id="GO:0000160">
    <property type="term" value="P:phosphorelay signal transduction system"/>
    <property type="evidence" value="ECO:0007669"/>
    <property type="project" value="InterPro"/>
</dbReference>
<evidence type="ECO:0000256" key="3">
    <source>
        <dbReference type="ARBA" id="ARBA00023163"/>
    </source>
</evidence>
<reference evidence="7" key="1">
    <citation type="submission" date="2016-10" db="EMBL/GenBank/DDBJ databases">
        <authorList>
            <person name="Varghese N."/>
            <person name="Submissions S."/>
        </authorList>
    </citation>
    <scope>NUCLEOTIDE SEQUENCE [LARGE SCALE GENOMIC DNA]</scope>
    <source>
        <strain evidence="7">DSM 21857</strain>
    </source>
</reference>
<gene>
    <name evidence="6" type="ORF">SAMN03080618_00762</name>
</gene>
<dbReference type="Gene3D" id="3.40.50.2300">
    <property type="match status" value="1"/>
</dbReference>
<dbReference type="InterPro" id="IPR011006">
    <property type="entry name" value="CheY-like_superfamily"/>
</dbReference>
<dbReference type="Pfam" id="PF00072">
    <property type="entry name" value="Response_reg"/>
    <property type="match status" value="1"/>
</dbReference>
<dbReference type="RefSeq" id="WP_091518785.1">
    <property type="nucleotide sequence ID" value="NZ_FORF01000003.1"/>
</dbReference>
<keyword evidence="1 4" id="KW-0597">Phosphoprotein</keyword>
<evidence type="ECO:0000313" key="6">
    <source>
        <dbReference type="EMBL" id="SFI54419.1"/>
    </source>
</evidence>
<dbReference type="InterPro" id="IPR001789">
    <property type="entry name" value="Sig_transdc_resp-reg_receiver"/>
</dbReference>
<keyword evidence="7" id="KW-1185">Reference proteome</keyword>
<evidence type="ECO:0000256" key="1">
    <source>
        <dbReference type="ARBA" id="ARBA00022553"/>
    </source>
</evidence>
<proteinExistence type="predicted"/>